<protein>
    <submittedName>
        <fullName evidence="5">LacI family DNA-binding transcriptional regulator</fullName>
    </submittedName>
</protein>
<proteinExistence type="predicted"/>
<evidence type="ECO:0000256" key="3">
    <source>
        <dbReference type="ARBA" id="ARBA00023163"/>
    </source>
</evidence>
<dbReference type="PANTHER" id="PTHR30146:SF109">
    <property type="entry name" value="HTH-TYPE TRANSCRIPTIONAL REGULATOR GALS"/>
    <property type="match status" value="1"/>
</dbReference>
<keyword evidence="2 5" id="KW-0238">DNA-binding</keyword>
<gene>
    <name evidence="5" type="ORF">SAC06_08655</name>
</gene>
<dbReference type="Pfam" id="PF00356">
    <property type="entry name" value="LacI"/>
    <property type="match status" value="1"/>
</dbReference>
<dbReference type="InterPro" id="IPR000843">
    <property type="entry name" value="HTH_LacI"/>
</dbReference>
<evidence type="ECO:0000256" key="2">
    <source>
        <dbReference type="ARBA" id="ARBA00023125"/>
    </source>
</evidence>
<dbReference type="AlphaFoldDB" id="A0AAU7V6T2"/>
<dbReference type="EMBL" id="CP138335">
    <property type="protein sequence ID" value="XBW07704.1"/>
    <property type="molecule type" value="Genomic_DNA"/>
</dbReference>
<evidence type="ECO:0000256" key="1">
    <source>
        <dbReference type="ARBA" id="ARBA00023015"/>
    </source>
</evidence>
<sequence length="357" mass="38635">MDREGMDEAKLGEGNPAQPVRRVTIRDVARLANTSISTVSAAFNGSPGVADHTRTRIFAAANRLGWRPDRRASHLRRNRTTMVGVVYEVEQSFQSGLLDHLYLAARGHDLEIFLAGATEHNSELTCVRLLLAERVNAVILTGSNLTDEQFSEVARQVPTLSLCRDVDAPGVDVIKTDGIRGVAEAVNYLHSLGHQRIAHVSGGTIPMGPERERGYRQAMSRLGLSRLLQVWSGGDTPAAGVMAAEQFLALAPEDRPTAITCFNDMSAHALIRRLHQAGLDVPGDVSVVGFDNAPISRDALLPLTTVAQPVEDMTVRALQLLADRIQSGLLVTPGNEYRASLDSELIIRSTTGPCPDK</sequence>
<organism evidence="5">
    <name type="scientific">Scrofimicrobium appendicitidis</name>
    <dbReference type="NCBI Taxonomy" id="3079930"/>
    <lineage>
        <taxon>Bacteria</taxon>
        <taxon>Bacillati</taxon>
        <taxon>Actinomycetota</taxon>
        <taxon>Actinomycetes</taxon>
        <taxon>Actinomycetales</taxon>
        <taxon>Actinomycetaceae</taxon>
        <taxon>Scrofimicrobium</taxon>
    </lineage>
</organism>
<dbReference type="Gene3D" id="3.40.50.2300">
    <property type="match status" value="2"/>
</dbReference>
<keyword evidence="3" id="KW-0804">Transcription</keyword>
<feature type="domain" description="HTH lacI-type" evidence="4">
    <location>
        <begin position="23"/>
        <end position="77"/>
    </location>
</feature>
<evidence type="ECO:0000259" key="4">
    <source>
        <dbReference type="PROSITE" id="PS50932"/>
    </source>
</evidence>
<reference evidence="5" key="1">
    <citation type="submission" date="2023-11" db="EMBL/GenBank/DDBJ databases">
        <title>Scrofimicrobium hongkongense sp. nov., isolated from a patient with peritonitis.</title>
        <authorList>
            <person name="Lao H.Y."/>
            <person name="Wong A.Y.P."/>
            <person name="Ng T.L."/>
            <person name="Wong R.Y.L."/>
            <person name="Yau M.C.Y."/>
            <person name="Lam J.Y.W."/>
            <person name="Siu G.K.H."/>
        </authorList>
    </citation>
    <scope>NUCLEOTIDE SEQUENCE</scope>
    <source>
        <strain evidence="5">R131</strain>
    </source>
</reference>
<dbReference type="KEGG" id="sapp:SAC06_08655"/>
<accession>A0AAU7V6T2</accession>
<keyword evidence="1" id="KW-0805">Transcription regulation</keyword>
<dbReference type="InterPro" id="IPR046335">
    <property type="entry name" value="LacI/GalR-like_sensor"/>
</dbReference>
<dbReference type="GO" id="GO:0000976">
    <property type="term" value="F:transcription cis-regulatory region binding"/>
    <property type="evidence" value="ECO:0007669"/>
    <property type="project" value="TreeGrafter"/>
</dbReference>
<dbReference type="CDD" id="cd01392">
    <property type="entry name" value="HTH_LacI"/>
    <property type="match status" value="1"/>
</dbReference>
<dbReference type="InterPro" id="IPR028082">
    <property type="entry name" value="Peripla_BP_I"/>
</dbReference>
<dbReference type="SUPFAM" id="SSF47413">
    <property type="entry name" value="lambda repressor-like DNA-binding domains"/>
    <property type="match status" value="1"/>
</dbReference>
<dbReference type="SUPFAM" id="SSF53822">
    <property type="entry name" value="Periplasmic binding protein-like I"/>
    <property type="match status" value="1"/>
</dbReference>
<dbReference type="PANTHER" id="PTHR30146">
    <property type="entry name" value="LACI-RELATED TRANSCRIPTIONAL REPRESSOR"/>
    <property type="match status" value="1"/>
</dbReference>
<dbReference type="InterPro" id="IPR010982">
    <property type="entry name" value="Lambda_DNA-bd_dom_sf"/>
</dbReference>
<dbReference type="Gene3D" id="1.10.260.40">
    <property type="entry name" value="lambda repressor-like DNA-binding domains"/>
    <property type="match status" value="1"/>
</dbReference>
<dbReference type="Pfam" id="PF13377">
    <property type="entry name" value="Peripla_BP_3"/>
    <property type="match status" value="1"/>
</dbReference>
<dbReference type="GO" id="GO:0003700">
    <property type="term" value="F:DNA-binding transcription factor activity"/>
    <property type="evidence" value="ECO:0007669"/>
    <property type="project" value="TreeGrafter"/>
</dbReference>
<dbReference type="PROSITE" id="PS50932">
    <property type="entry name" value="HTH_LACI_2"/>
    <property type="match status" value="1"/>
</dbReference>
<dbReference type="RefSeq" id="WP_350257907.1">
    <property type="nucleotide sequence ID" value="NZ_CP138335.1"/>
</dbReference>
<dbReference type="CDD" id="cd06267">
    <property type="entry name" value="PBP1_LacI_sugar_binding-like"/>
    <property type="match status" value="1"/>
</dbReference>
<name>A0AAU7V6T2_9ACTO</name>
<dbReference type="SMART" id="SM00354">
    <property type="entry name" value="HTH_LACI"/>
    <property type="match status" value="1"/>
</dbReference>
<evidence type="ECO:0000313" key="5">
    <source>
        <dbReference type="EMBL" id="XBW07704.1"/>
    </source>
</evidence>